<feature type="domain" description="Transposase DDE" evidence="1">
    <location>
        <begin position="26"/>
        <end position="85"/>
    </location>
</feature>
<reference evidence="2 3" key="1">
    <citation type="submission" date="2019-06" db="EMBL/GenBank/DDBJ databases">
        <title>Paenimaribius caenipelagi gen. nov., sp. nov., isolated from a tidal flat.</title>
        <authorList>
            <person name="Yoon J.-H."/>
        </authorList>
    </citation>
    <scope>NUCLEOTIDE SEQUENCE [LARGE SCALE GENOMIC DNA]</scope>
    <source>
        <strain evidence="2 3">JBTF-M29</strain>
    </source>
</reference>
<accession>A0A547PP10</accession>
<protein>
    <submittedName>
        <fullName evidence="2">Transposase</fullName>
    </submittedName>
</protein>
<sequence>MICRALADGRRFRLLCVIDNFSRGALALRQTQGFGRSLLRLMWVHLPVPDLSTLCRRAPSLKIAPDPRPTRGTITLIVDSTGLRTHSGRDWMAERHGLPKLRKTWRKLNIGLDPESSHIVTSSLTTEHVGDPGALPELLAQVADFVCCFIGDGAYDGAPPARAIRDVFGPDVEVIVPPPSNAVPGDSDVRNAHIQMIADHGRISWQKARRWVNAPVSKPRSAVSNR</sequence>
<dbReference type="Pfam" id="PF13737">
    <property type="entry name" value="DDE_Tnp_1_5"/>
    <property type="match status" value="1"/>
</dbReference>
<keyword evidence="3" id="KW-1185">Reference proteome</keyword>
<dbReference type="InterPro" id="IPR053172">
    <property type="entry name" value="Tn903_transposase"/>
</dbReference>
<dbReference type="InterPro" id="IPR025668">
    <property type="entry name" value="Tnp_DDE_dom"/>
</dbReference>
<comment type="caution">
    <text evidence="2">The sequence shown here is derived from an EMBL/GenBank/DDBJ whole genome shotgun (WGS) entry which is preliminary data.</text>
</comment>
<evidence type="ECO:0000313" key="3">
    <source>
        <dbReference type="Proteomes" id="UP000318590"/>
    </source>
</evidence>
<dbReference type="OrthoDB" id="8451553at2"/>
<evidence type="ECO:0000313" key="2">
    <source>
        <dbReference type="EMBL" id="TRD15887.1"/>
    </source>
</evidence>
<dbReference type="Proteomes" id="UP000318590">
    <property type="component" value="Unassembled WGS sequence"/>
</dbReference>
<dbReference type="AlphaFoldDB" id="A0A547PP10"/>
<evidence type="ECO:0000259" key="1">
    <source>
        <dbReference type="Pfam" id="PF13737"/>
    </source>
</evidence>
<dbReference type="PANTHER" id="PTHR34631">
    <property type="match status" value="1"/>
</dbReference>
<organism evidence="2 3">
    <name type="scientific">Palleronia caenipelagi</name>
    <dbReference type="NCBI Taxonomy" id="2489174"/>
    <lineage>
        <taxon>Bacteria</taxon>
        <taxon>Pseudomonadati</taxon>
        <taxon>Pseudomonadota</taxon>
        <taxon>Alphaproteobacteria</taxon>
        <taxon>Rhodobacterales</taxon>
        <taxon>Roseobacteraceae</taxon>
        <taxon>Palleronia</taxon>
    </lineage>
</organism>
<dbReference type="EMBL" id="VFSV01000033">
    <property type="protein sequence ID" value="TRD15887.1"/>
    <property type="molecule type" value="Genomic_DNA"/>
</dbReference>
<gene>
    <name evidence="2" type="ORF">FEV53_14975</name>
</gene>
<name>A0A547PP10_9RHOB</name>
<proteinExistence type="predicted"/>
<dbReference type="PANTHER" id="PTHR34631:SF3">
    <property type="entry name" value="ISSOD12 TRANSPOSASE TNPA_ISSOD12"/>
    <property type="match status" value="1"/>
</dbReference>